<dbReference type="AlphaFoldDB" id="A0A1Q9CGW3"/>
<accession>A0A1Q9CGW3</accession>
<feature type="region of interest" description="Disordered" evidence="1">
    <location>
        <begin position="226"/>
        <end position="272"/>
    </location>
</feature>
<sequence>MNVFTSSSERAFGTACGEDHSSSQRHSMPQQNTFVSAATKAQVIPIVARIFPFQVTVTMPSISQMNKTQLLEEIQKLGGVASMDTRRLELQNHLQSLMEENYITSLQTTKISEYQKMTREMTRAGNKKADLMIECMHTTLKLQVNPNHTMVQMRKAAVEKIYLLTQADSSDPVGFGKFASLSYEEVRNEKEYVTWVKATAKEGGCCLQLSRLAKWLEENPLKMSLDEKKGYPSRVGKKAMNKSTTKSSDGSHFEKHSEEGGSSSGSTQVLQQLVGALQELQRDVNEMKEMISDTASYEKVSNPGHMK</sequence>
<feature type="region of interest" description="Disordered" evidence="1">
    <location>
        <begin position="1"/>
        <end position="31"/>
    </location>
</feature>
<feature type="compositionally biased region" description="Basic and acidic residues" evidence="1">
    <location>
        <begin position="249"/>
        <end position="259"/>
    </location>
</feature>
<proteinExistence type="predicted"/>
<keyword evidence="3" id="KW-1185">Reference proteome</keyword>
<dbReference type="EMBL" id="LSRX01001219">
    <property type="protein sequence ID" value="OLP82171.1"/>
    <property type="molecule type" value="Genomic_DNA"/>
</dbReference>
<evidence type="ECO:0000313" key="2">
    <source>
        <dbReference type="EMBL" id="OLP82171.1"/>
    </source>
</evidence>
<comment type="caution">
    <text evidence="2">The sequence shown here is derived from an EMBL/GenBank/DDBJ whole genome shotgun (WGS) entry which is preliminary data.</text>
</comment>
<gene>
    <name evidence="2" type="ORF">AK812_SmicGene37214</name>
</gene>
<name>A0A1Q9CGW3_SYMMI</name>
<organism evidence="2 3">
    <name type="scientific">Symbiodinium microadriaticum</name>
    <name type="common">Dinoflagellate</name>
    <name type="synonym">Zooxanthella microadriatica</name>
    <dbReference type="NCBI Taxonomy" id="2951"/>
    <lineage>
        <taxon>Eukaryota</taxon>
        <taxon>Sar</taxon>
        <taxon>Alveolata</taxon>
        <taxon>Dinophyceae</taxon>
        <taxon>Suessiales</taxon>
        <taxon>Symbiodiniaceae</taxon>
        <taxon>Symbiodinium</taxon>
    </lineage>
</organism>
<evidence type="ECO:0000256" key="1">
    <source>
        <dbReference type="SAM" id="MobiDB-lite"/>
    </source>
</evidence>
<dbReference type="OrthoDB" id="442583at2759"/>
<reference evidence="2 3" key="1">
    <citation type="submission" date="2016-02" db="EMBL/GenBank/DDBJ databases">
        <title>Genome analysis of coral dinoflagellate symbionts highlights evolutionary adaptations to a symbiotic lifestyle.</title>
        <authorList>
            <person name="Aranda M."/>
            <person name="Li Y."/>
            <person name="Liew Y.J."/>
            <person name="Baumgarten S."/>
            <person name="Simakov O."/>
            <person name="Wilson M."/>
            <person name="Piel J."/>
            <person name="Ashoor H."/>
            <person name="Bougouffa S."/>
            <person name="Bajic V.B."/>
            <person name="Ryu T."/>
            <person name="Ravasi T."/>
            <person name="Bayer T."/>
            <person name="Micklem G."/>
            <person name="Kim H."/>
            <person name="Bhak J."/>
            <person name="Lajeunesse T.C."/>
            <person name="Voolstra C.R."/>
        </authorList>
    </citation>
    <scope>NUCLEOTIDE SEQUENCE [LARGE SCALE GENOMIC DNA]</scope>
    <source>
        <strain evidence="2 3">CCMP2467</strain>
    </source>
</reference>
<protein>
    <submittedName>
        <fullName evidence="2">Uncharacterized protein</fullName>
    </submittedName>
</protein>
<feature type="region of interest" description="Disordered" evidence="1">
    <location>
        <begin position="285"/>
        <end position="307"/>
    </location>
</feature>
<dbReference type="Proteomes" id="UP000186817">
    <property type="component" value="Unassembled WGS sequence"/>
</dbReference>
<evidence type="ECO:0000313" key="3">
    <source>
        <dbReference type="Proteomes" id="UP000186817"/>
    </source>
</evidence>